<proteinExistence type="predicted"/>
<gene>
    <name evidence="1" type="ORF">PACTADRAFT_32750</name>
</gene>
<dbReference type="OrthoDB" id="3257538at2759"/>
<name>A0A1E4TZW1_PACTA</name>
<dbReference type="GO" id="GO:0019171">
    <property type="term" value="F:(3R)-hydroxyacyl-[acyl-carrier-protein] dehydratase activity"/>
    <property type="evidence" value="ECO:0007669"/>
    <property type="project" value="TreeGrafter"/>
</dbReference>
<accession>A0A1E4TZW1</accession>
<protein>
    <recommendedName>
        <fullName evidence="3">N-terminal of MaoC-like dehydratase domain-containing protein</fullName>
    </recommendedName>
</protein>
<dbReference type="EMBL" id="KV454012">
    <property type="protein sequence ID" value="ODV97277.1"/>
    <property type="molecule type" value="Genomic_DNA"/>
</dbReference>
<dbReference type="PANTHER" id="PTHR28152">
    <property type="entry name" value="HYDROXYACYL-THIOESTER DEHYDRATASE TYPE 2, MITOCHONDRIAL"/>
    <property type="match status" value="1"/>
</dbReference>
<evidence type="ECO:0008006" key="3">
    <source>
        <dbReference type="Google" id="ProtNLM"/>
    </source>
</evidence>
<dbReference type="Proteomes" id="UP000094236">
    <property type="component" value="Unassembled WGS sequence"/>
</dbReference>
<keyword evidence="2" id="KW-1185">Reference proteome</keyword>
<dbReference type="InterPro" id="IPR052741">
    <property type="entry name" value="Mitochondrial_HTD2"/>
</dbReference>
<dbReference type="PANTHER" id="PTHR28152:SF1">
    <property type="entry name" value="HYDROXYACYL-THIOESTER DEHYDRATASE TYPE 2, MITOCHONDRIAL"/>
    <property type="match status" value="1"/>
</dbReference>
<organism evidence="1 2">
    <name type="scientific">Pachysolen tannophilus NRRL Y-2460</name>
    <dbReference type="NCBI Taxonomy" id="669874"/>
    <lineage>
        <taxon>Eukaryota</taxon>
        <taxon>Fungi</taxon>
        <taxon>Dikarya</taxon>
        <taxon>Ascomycota</taxon>
        <taxon>Saccharomycotina</taxon>
        <taxon>Pichiomycetes</taxon>
        <taxon>Pachysolenaceae</taxon>
        <taxon>Pachysolen</taxon>
    </lineage>
</organism>
<dbReference type="AlphaFoldDB" id="A0A1E4TZW1"/>
<dbReference type="Gene3D" id="3.10.129.10">
    <property type="entry name" value="Hotdog Thioesterase"/>
    <property type="match status" value="1"/>
</dbReference>
<dbReference type="InterPro" id="IPR029069">
    <property type="entry name" value="HotDog_dom_sf"/>
</dbReference>
<evidence type="ECO:0000313" key="2">
    <source>
        <dbReference type="Proteomes" id="UP000094236"/>
    </source>
</evidence>
<evidence type="ECO:0000313" key="1">
    <source>
        <dbReference type="EMBL" id="ODV97277.1"/>
    </source>
</evidence>
<dbReference type="SUPFAM" id="SSF54637">
    <property type="entry name" value="Thioesterase/thiol ester dehydrase-isomerase"/>
    <property type="match status" value="1"/>
</dbReference>
<dbReference type="STRING" id="669874.A0A1E4TZW1"/>
<dbReference type="GO" id="GO:0005739">
    <property type="term" value="C:mitochondrion"/>
    <property type="evidence" value="ECO:0007669"/>
    <property type="project" value="TreeGrafter"/>
</dbReference>
<sequence>MIKDLINLKQRLLSSRWTALDESLSLYPSRQLKIVLQSILNTSDEFPHNTNKVPPGYHFAYLNSLTRESELSKDGYESYQAPTVNKHDFFRRRLWVGGELSFSNESFMRFHEECSLSERIRSYKIFGEDEKDLEFKSLVEIERSFRDRSGNICLTELRKLMYVNNTFNADQQQDQRTNFTMVPDRSIIIKPTTTSLLRYSCVTFNAHKIHYDLDYTRNVEKYPNLLIHGPLSINLLLEFFLNNTMKTDIKKFSYKNHKPMFLNNEFRLNYKKIDDLNYRLWIDDTGGRAVFVDGKLKFYS</sequence>
<reference evidence="2" key="1">
    <citation type="submission" date="2016-05" db="EMBL/GenBank/DDBJ databases">
        <title>Comparative genomics of biotechnologically important yeasts.</title>
        <authorList>
            <consortium name="DOE Joint Genome Institute"/>
            <person name="Riley R."/>
            <person name="Haridas S."/>
            <person name="Wolfe K.H."/>
            <person name="Lopes M.R."/>
            <person name="Hittinger C.T."/>
            <person name="Goker M."/>
            <person name="Salamov A."/>
            <person name="Wisecaver J."/>
            <person name="Long T.M."/>
            <person name="Aerts A.L."/>
            <person name="Barry K."/>
            <person name="Choi C."/>
            <person name="Clum A."/>
            <person name="Coughlan A.Y."/>
            <person name="Deshpande S."/>
            <person name="Douglass A.P."/>
            <person name="Hanson S.J."/>
            <person name="Klenk H.-P."/>
            <person name="Labutti K."/>
            <person name="Lapidus A."/>
            <person name="Lindquist E."/>
            <person name="Lipzen A."/>
            <person name="Meier-Kolthoff J.P."/>
            <person name="Ohm R.A."/>
            <person name="Otillar R.P."/>
            <person name="Pangilinan J."/>
            <person name="Peng Y."/>
            <person name="Rokas A."/>
            <person name="Rosa C.A."/>
            <person name="Scheuner C."/>
            <person name="Sibirny A.A."/>
            <person name="Slot J.C."/>
            <person name="Stielow J.B."/>
            <person name="Sun H."/>
            <person name="Kurtzman C.P."/>
            <person name="Blackwell M."/>
            <person name="Grigoriev I.V."/>
            <person name="Jeffries T.W."/>
        </authorList>
    </citation>
    <scope>NUCLEOTIDE SEQUENCE [LARGE SCALE GENOMIC DNA]</scope>
    <source>
        <strain evidence="2">NRRL Y-2460</strain>
    </source>
</reference>